<evidence type="ECO:0000313" key="2">
    <source>
        <dbReference type="EMBL" id="EQD80599.1"/>
    </source>
</evidence>
<comment type="caution">
    <text evidence="2">The sequence shown here is derived from an EMBL/GenBank/DDBJ whole genome shotgun (WGS) entry which is preliminary data.</text>
</comment>
<dbReference type="AlphaFoldDB" id="T1DH42"/>
<dbReference type="Pfam" id="PF00361">
    <property type="entry name" value="Proton_antipo_M"/>
    <property type="match status" value="1"/>
</dbReference>
<dbReference type="InterPro" id="IPR001750">
    <property type="entry name" value="ND/Mrp_TM"/>
</dbReference>
<protein>
    <submittedName>
        <fullName evidence="2">Secreted protein</fullName>
    </submittedName>
</protein>
<feature type="domain" description="NADH:quinone oxidoreductase/Mrp antiporter transmembrane" evidence="1">
    <location>
        <begin position="1"/>
        <end position="30"/>
    </location>
</feature>
<reference evidence="2" key="1">
    <citation type="submission" date="2013-08" db="EMBL/GenBank/DDBJ databases">
        <authorList>
            <person name="Mendez C."/>
            <person name="Richter M."/>
            <person name="Ferrer M."/>
            <person name="Sanchez J."/>
        </authorList>
    </citation>
    <scope>NUCLEOTIDE SEQUENCE</scope>
</reference>
<dbReference type="EMBL" id="AUZX01000552">
    <property type="protein sequence ID" value="EQD80599.1"/>
    <property type="molecule type" value="Genomic_DNA"/>
</dbReference>
<accession>T1DH42</accession>
<proteinExistence type="predicted"/>
<name>T1DH42_9ZZZZ</name>
<sequence>MKYFVLGAIASGMLLYGMSIVYGLTGTLNLGRHRRGGH</sequence>
<feature type="non-terminal residue" evidence="2">
    <location>
        <position position="38"/>
    </location>
</feature>
<reference evidence="2" key="2">
    <citation type="journal article" date="2014" name="ISME J.">
        <title>Microbial stratification in low pH oxic and suboxic macroscopic growths along an acid mine drainage.</title>
        <authorList>
            <person name="Mendez-Garcia C."/>
            <person name="Mesa V."/>
            <person name="Sprenger R.R."/>
            <person name="Richter M."/>
            <person name="Diez M.S."/>
            <person name="Solano J."/>
            <person name="Bargiela R."/>
            <person name="Golyshina O.V."/>
            <person name="Manteca A."/>
            <person name="Ramos J.L."/>
            <person name="Gallego J.R."/>
            <person name="Llorente I."/>
            <person name="Martins Dos Santos V.A."/>
            <person name="Jensen O.N."/>
            <person name="Pelaez A.I."/>
            <person name="Sanchez J."/>
            <person name="Ferrer M."/>
        </authorList>
    </citation>
    <scope>NUCLEOTIDE SEQUENCE</scope>
</reference>
<organism evidence="2">
    <name type="scientific">mine drainage metagenome</name>
    <dbReference type="NCBI Taxonomy" id="410659"/>
    <lineage>
        <taxon>unclassified sequences</taxon>
        <taxon>metagenomes</taxon>
        <taxon>ecological metagenomes</taxon>
    </lineage>
</organism>
<evidence type="ECO:0000259" key="1">
    <source>
        <dbReference type="Pfam" id="PF00361"/>
    </source>
</evidence>
<gene>
    <name evidence="2" type="ORF">B1A_00723</name>
</gene>